<dbReference type="Proteomes" id="UP000665020">
    <property type="component" value="Chromosome"/>
</dbReference>
<dbReference type="SMART" id="SM00422">
    <property type="entry name" value="HTH_MERR"/>
    <property type="match status" value="1"/>
</dbReference>
<dbReference type="InterPro" id="IPR009061">
    <property type="entry name" value="DNA-bd_dom_put_sf"/>
</dbReference>
<dbReference type="PROSITE" id="PS50937">
    <property type="entry name" value="HTH_MERR_2"/>
    <property type="match status" value="1"/>
</dbReference>
<proteinExistence type="predicted"/>
<dbReference type="SUPFAM" id="SSF46955">
    <property type="entry name" value="Putative DNA-binding domain"/>
    <property type="match status" value="1"/>
</dbReference>
<dbReference type="Pfam" id="PF13411">
    <property type="entry name" value="MerR_1"/>
    <property type="match status" value="1"/>
</dbReference>
<dbReference type="GO" id="GO:0003677">
    <property type="term" value="F:DNA binding"/>
    <property type="evidence" value="ECO:0007669"/>
    <property type="project" value="UniProtKB-KW"/>
</dbReference>
<dbReference type="InterPro" id="IPR000551">
    <property type="entry name" value="MerR-type_HTH_dom"/>
</dbReference>
<dbReference type="PANTHER" id="PTHR30204:SF90">
    <property type="entry name" value="HTH-TYPE TRANSCRIPTIONAL ACTIVATOR MTA"/>
    <property type="match status" value="1"/>
</dbReference>
<dbReference type="GO" id="GO:0003700">
    <property type="term" value="F:DNA-binding transcription factor activity"/>
    <property type="evidence" value="ECO:0007669"/>
    <property type="project" value="InterPro"/>
</dbReference>
<organism evidence="3 4">
    <name type="scientific">Iocasia fonsfrigidae</name>
    <dbReference type="NCBI Taxonomy" id="2682810"/>
    <lineage>
        <taxon>Bacteria</taxon>
        <taxon>Bacillati</taxon>
        <taxon>Bacillota</taxon>
        <taxon>Clostridia</taxon>
        <taxon>Halanaerobiales</taxon>
        <taxon>Halanaerobiaceae</taxon>
        <taxon>Iocasia</taxon>
    </lineage>
</organism>
<evidence type="ECO:0000313" key="4">
    <source>
        <dbReference type="Proteomes" id="UP000665020"/>
    </source>
</evidence>
<accession>A0A8A7KBA4</accession>
<feature type="domain" description="HTH merR-type" evidence="2">
    <location>
        <begin position="1"/>
        <end position="70"/>
    </location>
</feature>
<name>A0A8A7KBA4_9FIRM</name>
<reference evidence="3" key="1">
    <citation type="submission" date="2019-12" db="EMBL/GenBank/DDBJ databases">
        <authorList>
            <person name="zhang j."/>
            <person name="sun C.M."/>
        </authorList>
    </citation>
    <scope>NUCLEOTIDE SEQUENCE</scope>
    <source>
        <strain evidence="3">NS-1</strain>
    </source>
</reference>
<dbReference type="PANTHER" id="PTHR30204">
    <property type="entry name" value="REDOX-CYCLING DRUG-SENSING TRANSCRIPTIONAL ACTIVATOR SOXR"/>
    <property type="match status" value="1"/>
</dbReference>
<dbReference type="EMBL" id="CP046640">
    <property type="protein sequence ID" value="QTL99076.1"/>
    <property type="molecule type" value="Genomic_DNA"/>
</dbReference>
<evidence type="ECO:0000313" key="3">
    <source>
        <dbReference type="EMBL" id="QTL99076.1"/>
    </source>
</evidence>
<evidence type="ECO:0000259" key="2">
    <source>
        <dbReference type="PROSITE" id="PS50937"/>
    </source>
</evidence>
<dbReference type="Gene3D" id="1.10.1660.10">
    <property type="match status" value="1"/>
</dbReference>
<protein>
    <submittedName>
        <fullName evidence="3">MerR family transcriptional regulator</fullName>
    </submittedName>
</protein>
<dbReference type="KEGG" id="ifn:GM661_14470"/>
<keyword evidence="4" id="KW-1185">Reference proteome</keyword>
<dbReference type="RefSeq" id="WP_230867472.1">
    <property type="nucleotide sequence ID" value="NZ_CP046640.1"/>
</dbReference>
<keyword evidence="1" id="KW-0238">DNA-binding</keyword>
<dbReference type="AlphaFoldDB" id="A0A8A7KBA4"/>
<sequence length="172" mass="20502">MYTIGQLAKRFNISRSTLLYYDSIDVLKPSKRSKSNYRLYSEEKYERLAKIVSYREAGLPLKDINKIINCDNKGTEVLRQHVEKLNRDIRKIRCQQLMIIKLIEDNGLLKRLGFKRKKKWIKMLKDVSISDELADNLHRKLELDYPEEHQSFLEYLGLTKGEIDKIRGYYNK</sequence>
<gene>
    <name evidence="3" type="ORF">GM661_14470</name>
</gene>
<dbReference type="InterPro" id="IPR047057">
    <property type="entry name" value="MerR_fam"/>
</dbReference>
<evidence type="ECO:0000256" key="1">
    <source>
        <dbReference type="ARBA" id="ARBA00023125"/>
    </source>
</evidence>